<dbReference type="PROSITE" id="PS00211">
    <property type="entry name" value="ABC_TRANSPORTER_1"/>
    <property type="match status" value="1"/>
</dbReference>
<dbReference type="InterPro" id="IPR050093">
    <property type="entry name" value="ABC_SmlMolc_Importer"/>
</dbReference>
<dbReference type="GO" id="GO:0043190">
    <property type="term" value="C:ATP-binding cassette (ABC) transporter complex"/>
    <property type="evidence" value="ECO:0007669"/>
    <property type="project" value="InterPro"/>
</dbReference>
<keyword evidence="8" id="KW-1185">Reference proteome</keyword>
<dbReference type="FunFam" id="3.40.50.300:FF:000425">
    <property type="entry name" value="Probable ABC transporter, ATP-binding subunit"/>
    <property type="match status" value="1"/>
</dbReference>
<evidence type="ECO:0000256" key="1">
    <source>
        <dbReference type="ARBA" id="ARBA00022448"/>
    </source>
</evidence>
<evidence type="ECO:0000313" key="6">
    <source>
        <dbReference type="EMBL" id="OOQ54706.1"/>
    </source>
</evidence>
<evidence type="ECO:0000256" key="3">
    <source>
        <dbReference type="ARBA" id="ARBA00022840"/>
    </source>
</evidence>
<dbReference type="SMART" id="SM00382">
    <property type="entry name" value="AAA"/>
    <property type="match status" value="1"/>
</dbReference>
<dbReference type="Gene3D" id="3.40.50.300">
    <property type="entry name" value="P-loop containing nucleotide triphosphate hydrolases"/>
    <property type="match status" value="1"/>
</dbReference>
<protein>
    <recommendedName>
        <fullName evidence="4">ABC-type quaternary amine transporter</fullName>
        <ecNumber evidence="4">7.6.2.9</ecNumber>
    </recommendedName>
</protein>
<dbReference type="PANTHER" id="PTHR42781">
    <property type="entry name" value="SPERMIDINE/PUTRESCINE IMPORT ATP-BINDING PROTEIN POTA"/>
    <property type="match status" value="1"/>
</dbReference>
<dbReference type="PANTHER" id="PTHR42781:SF4">
    <property type="entry name" value="SPERMIDINE_PUTRESCINE IMPORT ATP-BINDING PROTEIN POTA"/>
    <property type="match status" value="1"/>
</dbReference>
<dbReference type="Proteomes" id="UP000502504">
    <property type="component" value="Chromosome"/>
</dbReference>
<dbReference type="InterPro" id="IPR003593">
    <property type="entry name" value="AAA+_ATPase"/>
</dbReference>
<dbReference type="EC" id="7.6.2.9" evidence="4"/>
<proteinExistence type="predicted"/>
<reference evidence="6 8" key="1">
    <citation type="submission" date="2015-07" db="EMBL/GenBank/DDBJ databases">
        <title>Draft Genome Sequence of Streptomyces antibioticus, IMRU 3720 reveals insights in the evolution of actinomycin biosynthetic gene clusters in Streptomyces.</title>
        <authorList>
            <person name="Crnovcic I."/>
            <person name="Ruckert C."/>
            <person name="Kalinowksi J."/>
            <person name="Keller U."/>
        </authorList>
    </citation>
    <scope>NUCLEOTIDE SEQUENCE [LARGE SCALE GENOMIC DNA]</scope>
    <source>
        <strain evidence="6 8">DSM 41481</strain>
    </source>
</reference>
<dbReference type="SUPFAM" id="SSF50331">
    <property type="entry name" value="MOP-like"/>
    <property type="match status" value="1"/>
</dbReference>
<dbReference type="Pfam" id="PF08402">
    <property type="entry name" value="TOBE_2"/>
    <property type="match status" value="1"/>
</dbReference>
<dbReference type="InterPro" id="IPR008995">
    <property type="entry name" value="Mo/tungstate-bd_C_term_dom"/>
</dbReference>
<keyword evidence="1" id="KW-0813">Transport</keyword>
<keyword evidence="2" id="KW-0547">Nucleotide-binding</keyword>
<evidence type="ECO:0000259" key="5">
    <source>
        <dbReference type="PROSITE" id="PS50893"/>
    </source>
</evidence>
<accession>A0AAE6Y3U7</accession>
<dbReference type="InterPro" id="IPR027417">
    <property type="entry name" value="P-loop_NTPase"/>
</dbReference>
<dbReference type="InterPro" id="IPR003439">
    <property type="entry name" value="ABC_transporter-like_ATP-bd"/>
</dbReference>
<dbReference type="GO" id="GO:0005524">
    <property type="term" value="F:ATP binding"/>
    <property type="evidence" value="ECO:0007669"/>
    <property type="project" value="UniProtKB-KW"/>
</dbReference>
<dbReference type="EMBL" id="CP050692">
    <property type="protein sequence ID" value="QIT42346.1"/>
    <property type="molecule type" value="Genomic_DNA"/>
</dbReference>
<evidence type="ECO:0000313" key="8">
    <source>
        <dbReference type="Proteomes" id="UP000190306"/>
    </source>
</evidence>
<dbReference type="InterPro" id="IPR013611">
    <property type="entry name" value="Transp-assoc_OB_typ2"/>
</dbReference>
<evidence type="ECO:0000313" key="9">
    <source>
        <dbReference type="Proteomes" id="UP000502504"/>
    </source>
</evidence>
<dbReference type="InterPro" id="IPR017871">
    <property type="entry name" value="ABC_transporter-like_CS"/>
</dbReference>
<dbReference type="GO" id="GO:0016887">
    <property type="term" value="F:ATP hydrolysis activity"/>
    <property type="evidence" value="ECO:0007669"/>
    <property type="project" value="InterPro"/>
</dbReference>
<dbReference type="AlphaFoldDB" id="A0AAE6Y3U7"/>
<feature type="domain" description="ABC transporter" evidence="5">
    <location>
        <begin position="4"/>
        <end position="239"/>
    </location>
</feature>
<dbReference type="Proteomes" id="UP000190306">
    <property type="component" value="Chromosome"/>
</dbReference>
<reference evidence="7 9" key="2">
    <citation type="submission" date="2020-03" db="EMBL/GenBank/DDBJ databases">
        <title>Is there a link between lipid content and antibiotic production in Streptomyces?</title>
        <authorList>
            <person name="David M."/>
            <person name="Lejeune C."/>
            <person name="Abreu S."/>
            <person name="Thibessard A."/>
            <person name="Leblond P."/>
            <person name="Chaminade P."/>
            <person name="Virolle M.-J."/>
        </authorList>
    </citation>
    <scope>NUCLEOTIDE SEQUENCE [LARGE SCALE GENOMIC DNA]</scope>
    <source>
        <strain evidence="7 9">DSM 41481</strain>
    </source>
</reference>
<name>A0AAE6Y3U7_STRAT</name>
<evidence type="ECO:0000256" key="4">
    <source>
        <dbReference type="ARBA" id="ARBA00066388"/>
    </source>
</evidence>
<dbReference type="SUPFAM" id="SSF52540">
    <property type="entry name" value="P-loop containing nucleoside triphosphate hydrolases"/>
    <property type="match status" value="1"/>
</dbReference>
<evidence type="ECO:0000256" key="2">
    <source>
        <dbReference type="ARBA" id="ARBA00022741"/>
    </source>
</evidence>
<dbReference type="EMBL" id="LHQL01000001">
    <property type="protein sequence ID" value="OOQ54706.1"/>
    <property type="molecule type" value="Genomic_DNA"/>
</dbReference>
<dbReference type="PROSITE" id="PS50893">
    <property type="entry name" value="ABC_TRANSPORTER_2"/>
    <property type="match status" value="1"/>
</dbReference>
<organism evidence="7 9">
    <name type="scientific">Streptomyces antibioticus</name>
    <dbReference type="NCBI Taxonomy" id="1890"/>
    <lineage>
        <taxon>Bacteria</taxon>
        <taxon>Bacillati</taxon>
        <taxon>Actinomycetota</taxon>
        <taxon>Actinomycetes</taxon>
        <taxon>Kitasatosporales</taxon>
        <taxon>Streptomycetaceae</taxon>
        <taxon>Streptomyces</taxon>
    </lineage>
</organism>
<evidence type="ECO:0000313" key="7">
    <source>
        <dbReference type="EMBL" id="QIT42346.1"/>
    </source>
</evidence>
<gene>
    <name evidence="6" type="ORF">AFM16_01255</name>
    <name evidence="7" type="ORF">HCX60_01415</name>
</gene>
<dbReference type="Pfam" id="PF00005">
    <property type="entry name" value="ABC_tran"/>
    <property type="match status" value="1"/>
</dbReference>
<dbReference type="Gene3D" id="2.40.50.100">
    <property type="match status" value="1"/>
</dbReference>
<sequence length="371" mass="40595">MPSLHLDGISKSFARRTVLHDLSLTVHDGEIFTLLGPSGCGKSTTLWSIAGLHAPDSGSIAFGDRVVFDHGRTNVEPEHRNCGVVFQSYAIWPHLSVADNVGYPLKLRRTPKARREHRVREVLDLVELGDHARSYPHQLSGGQQQRVAMARALAHPPDLLLLDEPFSNLDAKLRDRSRQWLKVLQAQVGVTTVFVTHDQDEALSFSDRIAVMNHGRVHQVGTPQEIYEHPADLFTAGFVGTANILAATVTRADGDHAQVHVEGIGEPLTVRHTGTRPGPVKICVRPENITLHRGGTTDPPPPGAVTAKVENRAYLGDHHRYLIRIGGTPVVVTTTRPVTDGEIVVSLPADDLRIFPHPTDPTEETPHAPVP</sequence>
<dbReference type="GO" id="GO:0015418">
    <property type="term" value="F:ABC-type quaternary ammonium compound transporting activity"/>
    <property type="evidence" value="ECO:0007669"/>
    <property type="project" value="UniProtKB-EC"/>
</dbReference>
<dbReference type="RefSeq" id="WP_078631767.1">
    <property type="nucleotide sequence ID" value="NZ_CM007717.1"/>
</dbReference>
<keyword evidence="3 7" id="KW-0067">ATP-binding</keyword>